<evidence type="ECO:0000256" key="2">
    <source>
        <dbReference type="ARBA" id="ARBA00022448"/>
    </source>
</evidence>
<dbReference type="InterPro" id="IPR000515">
    <property type="entry name" value="MetI-like"/>
</dbReference>
<keyword evidence="6 8" id="KW-1133">Transmembrane helix</keyword>
<comment type="similarity">
    <text evidence="8">Belongs to the binding-protein-dependent transport system permease family.</text>
</comment>
<dbReference type="GO" id="GO:0055085">
    <property type="term" value="P:transmembrane transport"/>
    <property type="evidence" value="ECO:0007669"/>
    <property type="project" value="InterPro"/>
</dbReference>
<gene>
    <name evidence="10" type="ORF">GCM10018980_25970</name>
</gene>
<dbReference type="Pfam" id="PF00528">
    <property type="entry name" value="BPD_transp_1"/>
    <property type="match status" value="2"/>
</dbReference>
<feature type="transmembrane region" description="Helical" evidence="8">
    <location>
        <begin position="53"/>
        <end position="74"/>
    </location>
</feature>
<keyword evidence="7 8" id="KW-0472">Membrane</keyword>
<sequence length="533" mass="57045">MAVPVAFFALFFAWPVAAIVARGLKADGTWRFGRIADVVTQPDIRHVLWFTTWQALASTALTLLLALPAAYVFARLDFPGRQLLRAVVTVPFVLPTVVAGSAFLALVGRHGLLDQLWGVRLDTTVWAILLAHVFFNYAVVVRTVGGLWAQLDPRQEEAARMLGASPLTAWRKVTLPALGPAVAAAALMVFLFTFTSFGVVQILGGPTFSTIEVEIYRQTSEVFDLPTAAVLTLVQFAAVGAVLAVHAWTVRRRESALRLADPGTTSRRPRGAGQWVLLAGVLATIALLLVLPLAVLVRRSLDAPGLGYYRALTDADGGTFLVAPLHAVWTSLEYAVAATAIAVVIGGLAAAALARRDAGRLVRGFDALLMLPLGVSAVTVGFGFLIALDEPPLDLRQSWILVPLAQALVGAPFVVRTMLPVLRAVDVRLREAAAVLGASPWRVWREVDLPLVRRALLVAAGFAFAVSLGEFGATVFIARPDNPTLPVAVARLLSRPGDLNYGQAMALSTILMVVCAAALLVLERLRTDRTGEF</sequence>
<evidence type="ECO:0000259" key="9">
    <source>
        <dbReference type="PROSITE" id="PS50928"/>
    </source>
</evidence>
<dbReference type="GO" id="GO:0005886">
    <property type="term" value="C:plasma membrane"/>
    <property type="evidence" value="ECO:0007669"/>
    <property type="project" value="UniProtKB-SubCell"/>
</dbReference>
<dbReference type="Gene3D" id="1.10.3720.10">
    <property type="entry name" value="MetI-like"/>
    <property type="match status" value="2"/>
</dbReference>
<feature type="transmembrane region" description="Helical" evidence="8">
    <location>
        <begin position="334"/>
        <end position="355"/>
    </location>
</feature>
<evidence type="ECO:0000256" key="7">
    <source>
        <dbReference type="ARBA" id="ARBA00023136"/>
    </source>
</evidence>
<feature type="domain" description="ABC transmembrane type-1" evidence="9">
    <location>
        <begin position="328"/>
        <end position="522"/>
    </location>
</feature>
<evidence type="ECO:0000256" key="3">
    <source>
        <dbReference type="ARBA" id="ARBA00022475"/>
    </source>
</evidence>
<dbReference type="PANTHER" id="PTHR43357">
    <property type="entry name" value="INNER MEMBRANE ABC TRANSPORTER PERMEASE PROTEIN YDCV"/>
    <property type="match status" value="1"/>
</dbReference>
<protein>
    <submittedName>
        <fullName evidence="10">Iron ABC transporter permease</fullName>
    </submittedName>
</protein>
<keyword evidence="3" id="KW-1003">Cell membrane</keyword>
<reference evidence="11" key="1">
    <citation type="journal article" date="2019" name="Int. J. Syst. Evol. Microbiol.">
        <title>The Global Catalogue of Microorganisms (GCM) 10K type strain sequencing project: providing services to taxonomists for standard genome sequencing and annotation.</title>
        <authorList>
            <consortium name="The Broad Institute Genomics Platform"/>
            <consortium name="The Broad Institute Genome Sequencing Center for Infectious Disease"/>
            <person name="Wu L."/>
            <person name="Ma J."/>
        </authorList>
    </citation>
    <scope>NUCLEOTIDE SEQUENCE [LARGE SCALE GENOMIC DNA]</scope>
    <source>
        <strain evidence="11">JCM 4253</strain>
    </source>
</reference>
<keyword evidence="5 8" id="KW-0812">Transmembrane</keyword>
<feature type="transmembrane region" description="Helical" evidence="8">
    <location>
        <begin position="181"/>
        <end position="205"/>
    </location>
</feature>
<feature type="transmembrane region" description="Helical" evidence="8">
    <location>
        <begin position="400"/>
        <end position="419"/>
    </location>
</feature>
<evidence type="ECO:0000256" key="6">
    <source>
        <dbReference type="ARBA" id="ARBA00022989"/>
    </source>
</evidence>
<feature type="transmembrane region" description="Helical" evidence="8">
    <location>
        <begin position="367"/>
        <end position="388"/>
    </location>
</feature>
<dbReference type="CDD" id="cd06261">
    <property type="entry name" value="TM_PBP2"/>
    <property type="match status" value="2"/>
</dbReference>
<organism evidence="10 11">
    <name type="scientific">Streptomyces capoamus</name>
    <dbReference type="NCBI Taxonomy" id="68183"/>
    <lineage>
        <taxon>Bacteria</taxon>
        <taxon>Bacillati</taxon>
        <taxon>Actinomycetota</taxon>
        <taxon>Actinomycetes</taxon>
        <taxon>Kitasatosporales</taxon>
        <taxon>Streptomycetaceae</taxon>
        <taxon>Streptomyces</taxon>
    </lineage>
</organism>
<accession>A0A919EUX1</accession>
<evidence type="ECO:0000313" key="10">
    <source>
        <dbReference type="EMBL" id="GHG46772.1"/>
    </source>
</evidence>
<feature type="transmembrane region" description="Helical" evidence="8">
    <location>
        <begin position="126"/>
        <end position="151"/>
    </location>
</feature>
<evidence type="ECO:0000313" key="11">
    <source>
        <dbReference type="Proteomes" id="UP000619355"/>
    </source>
</evidence>
<evidence type="ECO:0000256" key="8">
    <source>
        <dbReference type="RuleBase" id="RU363032"/>
    </source>
</evidence>
<dbReference type="EMBL" id="BNBF01000006">
    <property type="protein sequence ID" value="GHG46772.1"/>
    <property type="molecule type" value="Genomic_DNA"/>
</dbReference>
<feature type="domain" description="ABC transmembrane type-1" evidence="9">
    <location>
        <begin position="48"/>
        <end position="244"/>
    </location>
</feature>
<dbReference type="SUPFAM" id="SSF161098">
    <property type="entry name" value="MetI-like"/>
    <property type="match status" value="2"/>
</dbReference>
<feature type="transmembrane region" description="Helical" evidence="8">
    <location>
        <begin position="275"/>
        <end position="297"/>
    </location>
</feature>
<keyword evidence="2 8" id="KW-0813">Transport</keyword>
<comment type="subcellular location">
    <subcellularLocation>
        <location evidence="1">Cell inner membrane</location>
        <topology evidence="1">Multi-pass membrane protein</topology>
    </subcellularLocation>
    <subcellularLocation>
        <location evidence="8">Cell membrane</location>
        <topology evidence="8">Multi-pass membrane protein</topology>
    </subcellularLocation>
</comment>
<dbReference type="Proteomes" id="UP000619355">
    <property type="component" value="Unassembled WGS sequence"/>
</dbReference>
<keyword evidence="4" id="KW-0997">Cell inner membrane</keyword>
<keyword evidence="11" id="KW-1185">Reference proteome</keyword>
<feature type="transmembrane region" description="Helical" evidence="8">
    <location>
        <begin position="225"/>
        <end position="248"/>
    </location>
</feature>
<feature type="transmembrane region" description="Helical" evidence="8">
    <location>
        <begin position="501"/>
        <end position="522"/>
    </location>
</feature>
<feature type="transmembrane region" description="Helical" evidence="8">
    <location>
        <begin position="86"/>
        <end position="106"/>
    </location>
</feature>
<comment type="caution">
    <text evidence="10">The sequence shown here is derived from an EMBL/GenBank/DDBJ whole genome shotgun (WGS) entry which is preliminary data.</text>
</comment>
<proteinExistence type="inferred from homology"/>
<dbReference type="AlphaFoldDB" id="A0A919EUX1"/>
<dbReference type="PROSITE" id="PS50928">
    <property type="entry name" value="ABC_TM1"/>
    <property type="match status" value="2"/>
</dbReference>
<dbReference type="RefSeq" id="WP_189981177.1">
    <property type="nucleotide sequence ID" value="NZ_BNBF01000006.1"/>
</dbReference>
<evidence type="ECO:0000256" key="5">
    <source>
        <dbReference type="ARBA" id="ARBA00022692"/>
    </source>
</evidence>
<dbReference type="PANTHER" id="PTHR43357:SF4">
    <property type="entry name" value="INNER MEMBRANE ABC TRANSPORTER PERMEASE PROTEIN YDCV"/>
    <property type="match status" value="1"/>
</dbReference>
<evidence type="ECO:0000256" key="4">
    <source>
        <dbReference type="ARBA" id="ARBA00022519"/>
    </source>
</evidence>
<evidence type="ECO:0000256" key="1">
    <source>
        <dbReference type="ARBA" id="ARBA00004429"/>
    </source>
</evidence>
<name>A0A919EUX1_9ACTN</name>
<dbReference type="InterPro" id="IPR035906">
    <property type="entry name" value="MetI-like_sf"/>
</dbReference>
<feature type="transmembrane region" description="Helical" evidence="8">
    <location>
        <begin position="455"/>
        <end position="478"/>
    </location>
</feature>